<organism evidence="1 2">
    <name type="scientific">Actinocrispum wychmicini</name>
    <dbReference type="NCBI Taxonomy" id="1213861"/>
    <lineage>
        <taxon>Bacteria</taxon>
        <taxon>Bacillati</taxon>
        <taxon>Actinomycetota</taxon>
        <taxon>Actinomycetes</taxon>
        <taxon>Pseudonocardiales</taxon>
        <taxon>Pseudonocardiaceae</taxon>
        <taxon>Actinocrispum</taxon>
    </lineage>
</organism>
<dbReference type="RefSeq" id="WP_132126514.1">
    <property type="nucleotide sequence ID" value="NZ_SLWS01000028.1"/>
</dbReference>
<comment type="caution">
    <text evidence="1">The sequence shown here is derived from an EMBL/GenBank/DDBJ whole genome shotgun (WGS) entry which is preliminary data.</text>
</comment>
<sequence length="98" mass="10675">MTQNFTTDARYTLASGCPITTDPHPVDQNVDVVIGAEHTTGDAVRLALPDYATCYRLADAMYQAAYYFDQMTMEPDDTTDPALSRVDTGSCVGTLGMR</sequence>
<name>A0A4R2IIU9_9PSEU</name>
<dbReference type="Proteomes" id="UP000295680">
    <property type="component" value="Unassembled WGS sequence"/>
</dbReference>
<protein>
    <submittedName>
        <fullName evidence="1">Uncharacterized protein</fullName>
    </submittedName>
</protein>
<evidence type="ECO:0000313" key="2">
    <source>
        <dbReference type="Proteomes" id="UP000295680"/>
    </source>
</evidence>
<evidence type="ECO:0000313" key="1">
    <source>
        <dbReference type="EMBL" id="TCO43739.1"/>
    </source>
</evidence>
<reference evidence="1 2" key="1">
    <citation type="submission" date="2019-03" db="EMBL/GenBank/DDBJ databases">
        <title>Genomic Encyclopedia of Type Strains, Phase IV (KMG-IV): sequencing the most valuable type-strain genomes for metagenomic binning, comparative biology and taxonomic classification.</title>
        <authorList>
            <person name="Goeker M."/>
        </authorList>
    </citation>
    <scope>NUCLEOTIDE SEQUENCE [LARGE SCALE GENOMIC DNA]</scope>
    <source>
        <strain evidence="1 2">DSM 45934</strain>
    </source>
</reference>
<keyword evidence="2" id="KW-1185">Reference proteome</keyword>
<dbReference type="AlphaFoldDB" id="A0A4R2IIU9"/>
<gene>
    <name evidence="1" type="ORF">EV192_1282</name>
</gene>
<accession>A0A4R2IIU9</accession>
<proteinExistence type="predicted"/>
<dbReference type="EMBL" id="SLWS01000028">
    <property type="protein sequence ID" value="TCO43739.1"/>
    <property type="molecule type" value="Genomic_DNA"/>
</dbReference>